<dbReference type="EMBL" id="JABCKI010000062">
    <property type="protein sequence ID" value="KAG5653287.1"/>
    <property type="molecule type" value="Genomic_DNA"/>
</dbReference>
<evidence type="ECO:0008006" key="3">
    <source>
        <dbReference type="Google" id="ProtNLM"/>
    </source>
</evidence>
<accession>A0A9P7GUD5</accession>
<evidence type="ECO:0000313" key="1">
    <source>
        <dbReference type="EMBL" id="KAG5653287.1"/>
    </source>
</evidence>
<name>A0A9P7GUD5_9AGAR</name>
<protein>
    <recommendedName>
        <fullName evidence="3">AB hydrolase-1 domain-containing protein</fullName>
    </recommendedName>
</protein>
<sequence length="124" mass="13720">MTEDVIALLDHLEWTAKRELHIVGISLGGMIAQELATRIPERIVSILLGVTTPGGWPWNNLPPWNGFSALATLALTQDPAKKVPIIMDMIFPIAWLNSKAEDDPAGRTNRQIQSEVCTNLRLPQ</sequence>
<reference evidence="1" key="2">
    <citation type="submission" date="2021-10" db="EMBL/GenBank/DDBJ databases">
        <title>Phylogenomics reveals ancestral predisposition of the termite-cultivated fungus Termitomyces towards a domesticated lifestyle.</title>
        <authorList>
            <person name="Auxier B."/>
            <person name="Grum-Grzhimaylo A."/>
            <person name="Cardenas M.E."/>
            <person name="Lodge J.D."/>
            <person name="Laessoe T."/>
            <person name="Pedersen O."/>
            <person name="Smith M.E."/>
            <person name="Kuyper T.W."/>
            <person name="Franco-Molano E.A."/>
            <person name="Baroni T.J."/>
            <person name="Aanen D.K."/>
        </authorList>
    </citation>
    <scope>NUCLEOTIDE SEQUENCE</scope>
    <source>
        <strain evidence="1">D49</strain>
    </source>
</reference>
<evidence type="ECO:0000313" key="2">
    <source>
        <dbReference type="Proteomes" id="UP000717328"/>
    </source>
</evidence>
<reference evidence="1" key="1">
    <citation type="submission" date="2021-02" db="EMBL/GenBank/DDBJ databases">
        <authorList>
            <person name="Nieuwenhuis M."/>
            <person name="Van De Peppel L.J.J."/>
        </authorList>
    </citation>
    <scope>NUCLEOTIDE SEQUENCE</scope>
    <source>
        <strain evidence="1">D49</strain>
    </source>
</reference>
<dbReference type="InterPro" id="IPR050471">
    <property type="entry name" value="AB_hydrolase"/>
</dbReference>
<dbReference type="SUPFAM" id="SSF53474">
    <property type="entry name" value="alpha/beta-Hydrolases"/>
    <property type="match status" value="1"/>
</dbReference>
<proteinExistence type="predicted"/>
<keyword evidence="2" id="KW-1185">Reference proteome</keyword>
<gene>
    <name evidence="1" type="ORF">H0H81_001351</name>
</gene>
<dbReference type="Gene3D" id="3.40.50.1820">
    <property type="entry name" value="alpha/beta hydrolase"/>
    <property type="match status" value="1"/>
</dbReference>
<dbReference type="InterPro" id="IPR029058">
    <property type="entry name" value="AB_hydrolase_fold"/>
</dbReference>
<dbReference type="AlphaFoldDB" id="A0A9P7GUD5"/>
<comment type="caution">
    <text evidence="1">The sequence shown here is derived from an EMBL/GenBank/DDBJ whole genome shotgun (WGS) entry which is preliminary data.</text>
</comment>
<organism evidence="1 2">
    <name type="scientific">Sphagnurus paluster</name>
    <dbReference type="NCBI Taxonomy" id="117069"/>
    <lineage>
        <taxon>Eukaryota</taxon>
        <taxon>Fungi</taxon>
        <taxon>Dikarya</taxon>
        <taxon>Basidiomycota</taxon>
        <taxon>Agaricomycotina</taxon>
        <taxon>Agaricomycetes</taxon>
        <taxon>Agaricomycetidae</taxon>
        <taxon>Agaricales</taxon>
        <taxon>Tricholomatineae</taxon>
        <taxon>Lyophyllaceae</taxon>
        <taxon>Sphagnurus</taxon>
    </lineage>
</organism>
<dbReference type="Proteomes" id="UP000717328">
    <property type="component" value="Unassembled WGS sequence"/>
</dbReference>
<dbReference type="PANTHER" id="PTHR43433:SF5">
    <property type="entry name" value="AB HYDROLASE-1 DOMAIN-CONTAINING PROTEIN"/>
    <property type="match status" value="1"/>
</dbReference>
<dbReference type="PANTHER" id="PTHR43433">
    <property type="entry name" value="HYDROLASE, ALPHA/BETA FOLD FAMILY PROTEIN"/>
    <property type="match status" value="1"/>
</dbReference>
<dbReference type="OrthoDB" id="19657at2759"/>